<name>A0A7J0EVW6_9ERIC</name>
<dbReference type="PANTHER" id="PTHR21250">
    <property type="entry name" value="PRE-RRNA-PROCESSING PROTEIN TSR2 HOMOLOG"/>
    <property type="match status" value="1"/>
</dbReference>
<evidence type="ECO:0000313" key="4">
    <source>
        <dbReference type="EMBL" id="GFY90621.1"/>
    </source>
</evidence>
<keyword evidence="2" id="KW-0698">rRNA processing</keyword>
<sequence>MDPEKARQISAESAAQLQEGISLLLSRWSALQMALENELRFKSHQLAADIFSWLTQSKEPLYIDDLENMLDEFMLSLNTEIADGSIEEIAEKVMIMLEECLEGNYKSIQILKETNPPRGAVPHIRQEHGGLRRVQFLEGVVLASDMVALVGVKKGFGGVAWPWRVRQDLGGGAMCRLCESCKVGVGMGTTVARRGCSDLESYHIAKGGYGMRQVILLWGEESGDGMEGSNEIVAIITSEYCPKGTSDDDDESVGEDNSSEMVVDAPQSQSNPNHKDMMVDMMVDEPRQNVAAEAVDGWTVVASKRNKGRRN</sequence>
<dbReference type="Pfam" id="PF10273">
    <property type="entry name" value="WGG"/>
    <property type="match status" value="1"/>
</dbReference>
<dbReference type="OrthoDB" id="263560at2759"/>
<dbReference type="EMBL" id="BJWL01000007">
    <property type="protein sequence ID" value="GFY90621.1"/>
    <property type="molecule type" value="Genomic_DNA"/>
</dbReference>
<feature type="region of interest" description="Disordered" evidence="3">
    <location>
        <begin position="241"/>
        <end position="275"/>
    </location>
</feature>
<evidence type="ECO:0000256" key="3">
    <source>
        <dbReference type="SAM" id="MobiDB-lite"/>
    </source>
</evidence>
<evidence type="ECO:0000313" key="5">
    <source>
        <dbReference type="Proteomes" id="UP000585474"/>
    </source>
</evidence>
<organism evidence="4 5">
    <name type="scientific">Actinidia rufa</name>
    <dbReference type="NCBI Taxonomy" id="165716"/>
    <lineage>
        <taxon>Eukaryota</taxon>
        <taxon>Viridiplantae</taxon>
        <taxon>Streptophyta</taxon>
        <taxon>Embryophyta</taxon>
        <taxon>Tracheophyta</taxon>
        <taxon>Spermatophyta</taxon>
        <taxon>Magnoliopsida</taxon>
        <taxon>eudicotyledons</taxon>
        <taxon>Gunneridae</taxon>
        <taxon>Pentapetalae</taxon>
        <taxon>asterids</taxon>
        <taxon>Ericales</taxon>
        <taxon>Actinidiaceae</taxon>
        <taxon>Actinidia</taxon>
    </lineage>
</organism>
<comment type="similarity">
    <text evidence="1">Belongs to the TSR2 family.</text>
</comment>
<comment type="caution">
    <text evidence="4">The sequence shown here is derived from an EMBL/GenBank/DDBJ whole genome shotgun (WGS) entry which is preliminary data.</text>
</comment>
<dbReference type="Proteomes" id="UP000585474">
    <property type="component" value="Unassembled WGS sequence"/>
</dbReference>
<dbReference type="InterPro" id="IPR019398">
    <property type="entry name" value="Pre-rRNA_process_TSR2"/>
</dbReference>
<gene>
    <name evidence="4" type="ORF">Acr_07g0008180</name>
</gene>
<accession>A0A7J0EVW6</accession>
<keyword evidence="5" id="KW-1185">Reference proteome</keyword>
<dbReference type="GO" id="GO:0006364">
    <property type="term" value="P:rRNA processing"/>
    <property type="evidence" value="ECO:0007669"/>
    <property type="project" value="UniProtKB-KW"/>
</dbReference>
<dbReference type="AlphaFoldDB" id="A0A7J0EVW6"/>
<feature type="compositionally biased region" description="Polar residues" evidence="3">
    <location>
        <begin position="259"/>
        <end position="272"/>
    </location>
</feature>
<protein>
    <submittedName>
        <fullName evidence="4">Pre-rRNA-processing protein TSR2, conserved region</fullName>
    </submittedName>
</protein>
<evidence type="ECO:0000256" key="1">
    <source>
        <dbReference type="ARBA" id="ARBA00006524"/>
    </source>
</evidence>
<evidence type="ECO:0000256" key="2">
    <source>
        <dbReference type="ARBA" id="ARBA00022552"/>
    </source>
</evidence>
<feature type="compositionally biased region" description="Acidic residues" evidence="3">
    <location>
        <begin position="247"/>
        <end position="258"/>
    </location>
</feature>
<reference evidence="4 5" key="1">
    <citation type="submission" date="2019-07" db="EMBL/GenBank/DDBJ databases">
        <title>De Novo Assembly of kiwifruit Actinidia rufa.</title>
        <authorList>
            <person name="Sugita-Konishi S."/>
            <person name="Sato K."/>
            <person name="Mori E."/>
            <person name="Abe Y."/>
            <person name="Kisaki G."/>
            <person name="Hamano K."/>
            <person name="Suezawa K."/>
            <person name="Otani M."/>
            <person name="Fukuda T."/>
            <person name="Manabe T."/>
            <person name="Gomi K."/>
            <person name="Tabuchi M."/>
            <person name="Akimitsu K."/>
            <person name="Kataoka I."/>
        </authorList>
    </citation>
    <scope>NUCLEOTIDE SEQUENCE [LARGE SCALE GENOMIC DNA]</scope>
    <source>
        <strain evidence="5">cv. Fuchu</strain>
    </source>
</reference>
<proteinExistence type="inferred from homology"/>